<dbReference type="Proteomes" id="UP000028643">
    <property type="component" value="Unassembled WGS sequence"/>
</dbReference>
<sequence>MKVAIVSGSVYGSAEEVARHAGKLLREAGFEVLQDPRVTLEGLQSFAPQALLFVTSTTGMGELPDNIQPVYSQIRDVLPAAWRGLPGGVIGLGDASYGDTFCAGGEQIRELFAELGVVEVQEMLRLDASESVTPETDAEPWLEQFVKLLKKRIE</sequence>
<dbReference type="InterPro" id="IPR029039">
    <property type="entry name" value="Flavoprotein-like_sf"/>
</dbReference>
<reference evidence="4 5" key="1">
    <citation type="submission" date="2014-07" db="EMBL/GenBank/DDBJ databases">
        <title>Draft Genome Sequences of Environmental Pseudomonas syringae strains.</title>
        <authorList>
            <person name="Baltrus D.A."/>
            <person name="Berge O."/>
            <person name="Morris C."/>
        </authorList>
    </citation>
    <scope>NUCLEOTIDE SEQUENCE [LARGE SCALE GENOMIC DNA]</scope>
    <source>
        <strain evidence="4 5">CEB003</strain>
    </source>
</reference>
<keyword evidence="1" id="KW-0285">Flavoprotein</keyword>
<dbReference type="NCBIfam" id="NF004343">
    <property type="entry name" value="PRK05723.1"/>
    <property type="match status" value="1"/>
</dbReference>
<evidence type="ECO:0000256" key="1">
    <source>
        <dbReference type="ARBA" id="ARBA00022630"/>
    </source>
</evidence>
<dbReference type="Pfam" id="PF00258">
    <property type="entry name" value="Flavodoxin_1"/>
    <property type="match status" value="1"/>
</dbReference>
<comment type="caution">
    <text evidence="4">The sequence shown here is derived from an EMBL/GenBank/DDBJ whole genome shotgun (WGS) entry which is preliminary data.</text>
</comment>
<dbReference type="PATRIC" id="fig|317.174.peg.3548"/>
<dbReference type="Gene3D" id="3.40.50.360">
    <property type="match status" value="1"/>
</dbReference>
<accession>A0A085V4J7</accession>
<dbReference type="EMBL" id="JPQT01000111">
    <property type="protein sequence ID" value="KFE50360.1"/>
    <property type="molecule type" value="Genomic_DNA"/>
</dbReference>
<proteinExistence type="predicted"/>
<dbReference type="GO" id="GO:0050660">
    <property type="term" value="F:flavin adenine dinucleotide binding"/>
    <property type="evidence" value="ECO:0007669"/>
    <property type="project" value="TreeGrafter"/>
</dbReference>
<dbReference type="PROSITE" id="PS50902">
    <property type="entry name" value="FLAVODOXIN_LIKE"/>
    <property type="match status" value="1"/>
</dbReference>
<dbReference type="GO" id="GO:0005829">
    <property type="term" value="C:cytosol"/>
    <property type="evidence" value="ECO:0007669"/>
    <property type="project" value="TreeGrafter"/>
</dbReference>
<name>A0A085V4J7_PSESX</name>
<dbReference type="GO" id="GO:0010181">
    <property type="term" value="F:FMN binding"/>
    <property type="evidence" value="ECO:0007669"/>
    <property type="project" value="InterPro"/>
</dbReference>
<evidence type="ECO:0000256" key="2">
    <source>
        <dbReference type="ARBA" id="ARBA00022643"/>
    </source>
</evidence>
<dbReference type="GO" id="GO:0016655">
    <property type="term" value="F:oxidoreductase activity, acting on NAD(P)H, quinone or similar compound as acceptor"/>
    <property type="evidence" value="ECO:0007669"/>
    <property type="project" value="UniProtKB-ARBA"/>
</dbReference>
<dbReference type="SUPFAM" id="SSF52218">
    <property type="entry name" value="Flavoproteins"/>
    <property type="match status" value="1"/>
</dbReference>
<keyword evidence="2" id="KW-0288">FMN</keyword>
<protein>
    <submittedName>
        <fullName evidence="4">Flavodoxin</fullName>
    </submittedName>
</protein>
<evidence type="ECO:0000313" key="4">
    <source>
        <dbReference type="EMBL" id="KFE50360.1"/>
    </source>
</evidence>
<evidence type="ECO:0000313" key="5">
    <source>
        <dbReference type="Proteomes" id="UP000028643"/>
    </source>
</evidence>
<organism evidence="4 5">
    <name type="scientific">Pseudomonas syringae</name>
    <dbReference type="NCBI Taxonomy" id="317"/>
    <lineage>
        <taxon>Bacteria</taxon>
        <taxon>Pseudomonadati</taxon>
        <taxon>Pseudomonadota</taxon>
        <taxon>Gammaproteobacteria</taxon>
        <taxon>Pseudomonadales</taxon>
        <taxon>Pseudomonadaceae</taxon>
        <taxon>Pseudomonas</taxon>
    </lineage>
</organism>
<dbReference type="RefSeq" id="WP_047576519.1">
    <property type="nucleotide sequence ID" value="NZ_JPQT01000111.1"/>
</dbReference>
<evidence type="ECO:0000259" key="3">
    <source>
        <dbReference type="PROSITE" id="PS50902"/>
    </source>
</evidence>
<dbReference type="PANTHER" id="PTHR19384">
    <property type="entry name" value="NITRIC OXIDE SYNTHASE-RELATED"/>
    <property type="match status" value="1"/>
</dbReference>
<gene>
    <name evidence="4" type="ORF">IV02_17350</name>
</gene>
<dbReference type="AlphaFoldDB" id="A0A085V4J7"/>
<feature type="domain" description="Flavodoxin-like" evidence="3">
    <location>
        <begin position="3"/>
        <end position="146"/>
    </location>
</feature>
<dbReference type="InterPro" id="IPR008254">
    <property type="entry name" value="Flavodoxin/NO_synth"/>
</dbReference>